<keyword evidence="1" id="KW-0378">Hydrolase</keyword>
<accession>A0A0T8VNG2</accession>
<dbReference type="AlphaFoldDB" id="A0A0T8VNG2"/>
<reference evidence="1 2" key="1">
    <citation type="submission" date="2019-04" db="EMBL/GenBank/DDBJ databases">
        <authorList>
            <consortium name="Pathogen Informatics"/>
        </authorList>
    </citation>
    <scope>NUCLEOTIDE SEQUENCE [LARGE SCALE GENOMIC DNA]</scope>
    <source>
        <strain evidence="1 2">GPSC38</strain>
    </source>
</reference>
<proteinExistence type="predicted"/>
<gene>
    <name evidence="1" type="ORF">SAMEA104154639_00499</name>
</gene>
<protein>
    <submittedName>
        <fullName evidence="1">Chlorohydrolase</fullName>
    </submittedName>
</protein>
<dbReference type="GO" id="GO:0016787">
    <property type="term" value="F:hydrolase activity"/>
    <property type="evidence" value="ECO:0007669"/>
    <property type="project" value="UniProtKB-KW"/>
</dbReference>
<evidence type="ECO:0000313" key="1">
    <source>
        <dbReference type="EMBL" id="VSJ51152.1"/>
    </source>
</evidence>
<name>A0A0T8VNG2_STREE</name>
<organism evidence="1 2">
    <name type="scientific">Streptococcus pneumoniae</name>
    <dbReference type="NCBI Taxonomy" id="1313"/>
    <lineage>
        <taxon>Bacteria</taxon>
        <taxon>Bacillati</taxon>
        <taxon>Bacillota</taxon>
        <taxon>Bacilli</taxon>
        <taxon>Lactobacillales</taxon>
        <taxon>Streptococcaceae</taxon>
        <taxon>Streptococcus</taxon>
    </lineage>
</organism>
<dbReference type="Proteomes" id="UP000314170">
    <property type="component" value="Unassembled WGS sequence"/>
</dbReference>
<evidence type="ECO:0000313" key="2">
    <source>
        <dbReference type="Proteomes" id="UP000314170"/>
    </source>
</evidence>
<dbReference type="EMBL" id="CABBZR010000002">
    <property type="protein sequence ID" value="VSJ51152.1"/>
    <property type="molecule type" value="Genomic_DNA"/>
</dbReference>
<dbReference type="RefSeq" id="WP_050267454.1">
    <property type="nucleotide sequence ID" value="NZ_CKYZ01000006.1"/>
</dbReference>
<sequence length="98" mass="11307">MKIKEQTRKLAAGCSKPCFEVVDRTDEVSSKYCFEVVDRTDEVSSKHCFEVADRTDEVSSKHCFEVADRTDEVSNHTYGKATLTRFEEIFEEYKGVPR</sequence>